<evidence type="ECO:0000313" key="5">
    <source>
        <dbReference type="Proteomes" id="UP000190890"/>
    </source>
</evidence>
<dbReference type="PROSITE" id="PS51094">
    <property type="entry name" value="PTS_EIIA_TYPE_2"/>
    <property type="match status" value="1"/>
</dbReference>
<dbReference type="InterPro" id="IPR036634">
    <property type="entry name" value="PRD_sf"/>
</dbReference>
<dbReference type="AlphaFoldDB" id="A0A1S8T7V8"/>
<dbReference type="OrthoDB" id="3175596at2"/>
<dbReference type="EMBL" id="LZZM01000212">
    <property type="protein sequence ID" value="OOM73704.1"/>
    <property type="molecule type" value="Genomic_DNA"/>
</dbReference>
<dbReference type="Proteomes" id="UP000190890">
    <property type="component" value="Unassembled WGS sequence"/>
</dbReference>
<accession>A0A1S8T7V8</accession>
<feature type="domain" description="PTS EIIA type-2" evidence="2">
    <location>
        <begin position="493"/>
        <end position="631"/>
    </location>
</feature>
<dbReference type="InterPro" id="IPR050661">
    <property type="entry name" value="BglG_antiterminators"/>
</dbReference>
<evidence type="ECO:0000259" key="2">
    <source>
        <dbReference type="PROSITE" id="PS51094"/>
    </source>
</evidence>
<organism evidence="4 5">
    <name type="scientific">Clostridium puniceum</name>
    <dbReference type="NCBI Taxonomy" id="29367"/>
    <lineage>
        <taxon>Bacteria</taxon>
        <taxon>Bacillati</taxon>
        <taxon>Bacillota</taxon>
        <taxon>Clostridia</taxon>
        <taxon>Eubacteriales</taxon>
        <taxon>Clostridiaceae</taxon>
        <taxon>Clostridium</taxon>
    </lineage>
</organism>
<keyword evidence="5" id="KW-1185">Reference proteome</keyword>
<proteinExistence type="predicted"/>
<feature type="domain" description="PRD" evidence="3">
    <location>
        <begin position="171"/>
        <end position="274"/>
    </location>
</feature>
<dbReference type="RefSeq" id="WP_077849394.1">
    <property type="nucleotide sequence ID" value="NZ_LZZM01000212.1"/>
</dbReference>
<dbReference type="PANTHER" id="PTHR30185:SF12">
    <property type="entry name" value="TRANSCRIPTIONAL REGULATOR MANR"/>
    <property type="match status" value="1"/>
</dbReference>
<dbReference type="Pfam" id="PF00359">
    <property type="entry name" value="PTS_EIIA_2"/>
    <property type="match status" value="1"/>
</dbReference>
<evidence type="ECO:0000256" key="1">
    <source>
        <dbReference type="ARBA" id="ARBA00022737"/>
    </source>
</evidence>
<dbReference type="GO" id="GO:0006355">
    <property type="term" value="P:regulation of DNA-templated transcription"/>
    <property type="evidence" value="ECO:0007669"/>
    <property type="project" value="InterPro"/>
</dbReference>
<keyword evidence="1" id="KW-0677">Repeat</keyword>
<feature type="domain" description="PRD" evidence="3">
    <location>
        <begin position="284"/>
        <end position="390"/>
    </location>
</feature>
<dbReference type="SUPFAM" id="SSF55804">
    <property type="entry name" value="Phoshotransferase/anion transport protein"/>
    <property type="match status" value="1"/>
</dbReference>
<dbReference type="InterPro" id="IPR002178">
    <property type="entry name" value="PTS_EIIA_type-2_dom"/>
</dbReference>
<dbReference type="InterPro" id="IPR036388">
    <property type="entry name" value="WH-like_DNA-bd_sf"/>
</dbReference>
<dbReference type="STRING" id="29367.CLPUN_44580"/>
<dbReference type="PANTHER" id="PTHR30185">
    <property type="entry name" value="CRYPTIC BETA-GLUCOSIDE BGL OPERON ANTITERMINATOR"/>
    <property type="match status" value="1"/>
</dbReference>
<comment type="caution">
    <text evidence="4">The sequence shown here is derived from an EMBL/GenBank/DDBJ whole genome shotgun (WGS) entry which is preliminary data.</text>
</comment>
<dbReference type="InterPro" id="IPR011608">
    <property type="entry name" value="PRD"/>
</dbReference>
<dbReference type="InterPro" id="IPR013196">
    <property type="entry name" value="HTH_11"/>
</dbReference>
<reference evidence="4 5" key="1">
    <citation type="submission" date="2016-05" db="EMBL/GenBank/DDBJ databases">
        <title>Microbial solvent formation.</title>
        <authorList>
            <person name="Poehlein A."/>
            <person name="Montoya Solano J.D."/>
            <person name="Flitsch S."/>
            <person name="Krabben P."/>
            <person name="Duerre P."/>
            <person name="Daniel R."/>
        </authorList>
    </citation>
    <scope>NUCLEOTIDE SEQUENCE [LARGE SCALE GENOMIC DNA]</scope>
    <source>
        <strain evidence="4 5">DSM 2619</strain>
    </source>
</reference>
<gene>
    <name evidence="4" type="primary">licR_6</name>
    <name evidence="4" type="ORF">CLPUN_44580</name>
</gene>
<protein>
    <submittedName>
        <fullName evidence="4">Putative licABCH operon regulator</fullName>
    </submittedName>
</protein>
<dbReference type="CDD" id="cd00211">
    <property type="entry name" value="PTS_IIA_fru"/>
    <property type="match status" value="1"/>
</dbReference>
<evidence type="ECO:0000259" key="3">
    <source>
        <dbReference type="PROSITE" id="PS51372"/>
    </source>
</evidence>
<dbReference type="Pfam" id="PF08279">
    <property type="entry name" value="HTH_11"/>
    <property type="match status" value="1"/>
</dbReference>
<dbReference type="Gene3D" id="3.40.930.10">
    <property type="entry name" value="Mannitol-specific EII, Chain A"/>
    <property type="match status" value="1"/>
</dbReference>
<evidence type="ECO:0000313" key="4">
    <source>
        <dbReference type="EMBL" id="OOM73704.1"/>
    </source>
</evidence>
<dbReference type="Gene3D" id="1.10.1790.10">
    <property type="entry name" value="PRD domain"/>
    <property type="match status" value="2"/>
</dbReference>
<dbReference type="Pfam" id="PF00874">
    <property type="entry name" value="PRD"/>
    <property type="match status" value="2"/>
</dbReference>
<dbReference type="SUPFAM" id="SSF63520">
    <property type="entry name" value="PTS-regulatory domain, PRD"/>
    <property type="match status" value="2"/>
</dbReference>
<dbReference type="Gene3D" id="1.10.10.10">
    <property type="entry name" value="Winged helix-like DNA-binding domain superfamily/Winged helix DNA-binding domain"/>
    <property type="match status" value="1"/>
</dbReference>
<dbReference type="PROSITE" id="PS51372">
    <property type="entry name" value="PRD_2"/>
    <property type="match status" value="2"/>
</dbReference>
<name>A0A1S8T7V8_9CLOT</name>
<dbReference type="InterPro" id="IPR016152">
    <property type="entry name" value="PTrfase/Anion_transptr"/>
</dbReference>
<sequence>MLNRKYENLIKILLDEDDNISAAKLASNMNISVRSVKTYVRDINELHPSCIYSDASGYFIDKKLASELLNKETTTVPQTSRERVVYIINKLIKEPLDAYYLSEILCVSLSTLKTDVTKARKMIEKYDLILQNKNDILSIDGLETNKRKLVSSILYKESNVNFVNLYAIQNNFKDIDIFFIKDVLIDVFNKNSYFINDYSLTNLVLHITIAIDRIKNNNTTISSESTPSIAQHEFKLSREICKRLENYFDILYSDSEVIELAILLMSRTTFLNYQNINENNIYDYIDNDVMNLVNKLVVSIHSFYYINLSESEFLIRFALHIKNLLIRSKNSRFSKNPLVQEIKLGCPLIYDAAVFISGIIKEEVGITINDDEIAYIALHIGSTIEAQKELQNRITVLLCCPNYYDISIKLVNSINSHFSNQLLIKNIVNNLEEVEEYYADLIISTIPSNTTYPSEFIQVNMFLQQSDIYAIENKIKSIKLDREKNEFRINLQKILSEELFEIDLPYYNQSDIIDYTSHKLHNMGYVDENFKNRVWEREKMSSTAYGNFAIPHAMKMEAKKTGIYIIISKKPIKWGGKYVQIVLTMCFNATERYIFNQVFEPITRILTTPENITLLSHCKDYKEFIDAMVSCL</sequence>